<sequence>MSDFPSINDLLPKSQSKPVNDIKNTQVLFDKKIKQMDINTKEELVKQKSAQIGLPHIDLSSFPVSSDALRIIPLAEAQAKGVVCFFYIPGEIRLGCLELNENVEEMVDKLNKKYHANINLYLISLFSLEKVLALYGNLPIIKPISKDINITDEDLQKFQDKITDFRDLTEHFANVPITDILTLLIAAALKVKASDVHVEAEEDGIAMRYRIDGVLQNVATLPKEQWRKFISRIKLLAALKINITDRPQDGRVTLQLSKGSLDVRVSTMPTIYGESVVMRILYGGAEQVNFDLLGLRGKAYEDLKREISRPNGMIITTGPTGSGKTTTMYSILKLLNKPGVKIITLEDPVEIKMEGINQSQVDQEEKYTFAKGLKSILRQDPDICMVGEIRDLETAEISIQAALTGHLMLSTIHTNDASGAIPRFLSMGVKPFLLAPSLNSVIGQRLVRKICPDCMELEKLDEALAFKVAEHLNSLSAEIKEKIDLVNPKFYHGRGCEKCSGLGYKGRIGIYEIFTMNKEIEAVILSQKVSEYTIKEMAIKSGMITMVQDGLLKALDKITSVEEIFRVTE</sequence>
<proteinExistence type="inferred from homology"/>
<keyword evidence="3" id="KW-0067">ATP-binding</keyword>
<dbReference type="GO" id="GO:0005524">
    <property type="term" value="F:ATP binding"/>
    <property type="evidence" value="ECO:0007669"/>
    <property type="project" value="UniProtKB-KW"/>
</dbReference>
<evidence type="ECO:0000256" key="1">
    <source>
        <dbReference type="ARBA" id="ARBA00006611"/>
    </source>
</evidence>
<gene>
    <name evidence="5" type="ORF">COU31_03565</name>
</gene>
<organism evidence="5 6">
    <name type="scientific">Candidatus Magasanikbacteria bacterium CG10_big_fil_rev_8_21_14_0_10_40_10</name>
    <dbReference type="NCBI Taxonomy" id="1974648"/>
    <lineage>
        <taxon>Bacteria</taxon>
        <taxon>Candidatus Magasanikiibacteriota</taxon>
    </lineage>
</organism>
<reference evidence="6" key="1">
    <citation type="submission" date="2017-09" db="EMBL/GenBank/DDBJ databases">
        <title>Depth-based differentiation of microbial function through sediment-hosted aquifers and enrichment of novel symbionts in the deep terrestrial subsurface.</title>
        <authorList>
            <person name="Probst A.J."/>
            <person name="Ladd B."/>
            <person name="Jarett J.K."/>
            <person name="Geller-Mcgrath D.E."/>
            <person name="Sieber C.M.K."/>
            <person name="Emerson J.B."/>
            <person name="Anantharaman K."/>
            <person name="Thomas B.C."/>
            <person name="Malmstrom R."/>
            <person name="Stieglmeier M."/>
            <person name="Klingl A."/>
            <person name="Woyke T."/>
            <person name="Ryan C.M."/>
            <person name="Banfield J.F."/>
        </authorList>
    </citation>
    <scope>NUCLEOTIDE SEQUENCE [LARGE SCALE GENOMIC DNA]</scope>
</reference>
<dbReference type="AlphaFoldDB" id="A0A2M6W3H2"/>
<dbReference type="Gene3D" id="3.40.50.300">
    <property type="entry name" value="P-loop containing nucleotide triphosphate hydrolases"/>
    <property type="match status" value="1"/>
</dbReference>
<dbReference type="InterPro" id="IPR003593">
    <property type="entry name" value="AAA+_ATPase"/>
</dbReference>
<name>A0A2M6W3H2_9BACT</name>
<protein>
    <recommendedName>
        <fullName evidence="4">AAA+ ATPase domain-containing protein</fullName>
    </recommendedName>
</protein>
<evidence type="ECO:0000256" key="2">
    <source>
        <dbReference type="ARBA" id="ARBA00022741"/>
    </source>
</evidence>
<dbReference type="PANTHER" id="PTHR30258:SF1">
    <property type="entry name" value="PROTEIN TRANSPORT PROTEIN HOFB HOMOLOG"/>
    <property type="match status" value="1"/>
</dbReference>
<dbReference type="Gene3D" id="3.30.450.90">
    <property type="match status" value="1"/>
</dbReference>
<dbReference type="SUPFAM" id="SSF52540">
    <property type="entry name" value="P-loop containing nucleoside triphosphate hydrolases"/>
    <property type="match status" value="1"/>
</dbReference>
<evidence type="ECO:0000313" key="6">
    <source>
        <dbReference type="Proteomes" id="UP000231183"/>
    </source>
</evidence>
<evidence type="ECO:0000256" key="3">
    <source>
        <dbReference type="ARBA" id="ARBA00022840"/>
    </source>
</evidence>
<dbReference type="PANTHER" id="PTHR30258">
    <property type="entry name" value="TYPE II SECRETION SYSTEM PROTEIN GSPE-RELATED"/>
    <property type="match status" value="1"/>
</dbReference>
<dbReference type="Pfam" id="PF00437">
    <property type="entry name" value="T2SSE"/>
    <property type="match status" value="1"/>
</dbReference>
<dbReference type="InterPro" id="IPR027417">
    <property type="entry name" value="P-loop_NTPase"/>
</dbReference>
<evidence type="ECO:0000313" key="5">
    <source>
        <dbReference type="EMBL" id="PIT87332.1"/>
    </source>
</evidence>
<dbReference type="GO" id="GO:0016887">
    <property type="term" value="F:ATP hydrolysis activity"/>
    <property type="evidence" value="ECO:0007669"/>
    <property type="project" value="TreeGrafter"/>
</dbReference>
<dbReference type="EMBL" id="PFBX01000037">
    <property type="protein sequence ID" value="PIT87332.1"/>
    <property type="molecule type" value="Genomic_DNA"/>
</dbReference>
<accession>A0A2M6W3H2</accession>
<comment type="caution">
    <text evidence="5">The sequence shown here is derived from an EMBL/GenBank/DDBJ whole genome shotgun (WGS) entry which is preliminary data.</text>
</comment>
<dbReference type="GO" id="GO:0005886">
    <property type="term" value="C:plasma membrane"/>
    <property type="evidence" value="ECO:0007669"/>
    <property type="project" value="TreeGrafter"/>
</dbReference>
<comment type="similarity">
    <text evidence="1">Belongs to the GSP E family.</text>
</comment>
<keyword evidence="2" id="KW-0547">Nucleotide-binding</keyword>
<dbReference type="Proteomes" id="UP000231183">
    <property type="component" value="Unassembled WGS sequence"/>
</dbReference>
<dbReference type="SMART" id="SM00382">
    <property type="entry name" value="AAA"/>
    <property type="match status" value="1"/>
</dbReference>
<dbReference type="InterPro" id="IPR001482">
    <property type="entry name" value="T2SS/T4SS_dom"/>
</dbReference>
<dbReference type="CDD" id="cd01129">
    <property type="entry name" value="PulE-GspE-like"/>
    <property type="match status" value="1"/>
</dbReference>
<feature type="domain" description="AAA+ ATPase" evidence="4">
    <location>
        <begin position="310"/>
        <end position="470"/>
    </location>
</feature>
<evidence type="ECO:0000259" key="4">
    <source>
        <dbReference type="SMART" id="SM00382"/>
    </source>
</evidence>